<dbReference type="Proteomes" id="UP000218334">
    <property type="component" value="Unassembled WGS sequence"/>
</dbReference>
<feature type="compositionally biased region" description="Acidic residues" evidence="1">
    <location>
        <begin position="35"/>
        <end position="50"/>
    </location>
</feature>
<dbReference type="EMBL" id="KZ293459">
    <property type="protein sequence ID" value="PBK63277.1"/>
    <property type="molecule type" value="Genomic_DNA"/>
</dbReference>
<evidence type="ECO:0000313" key="2">
    <source>
        <dbReference type="EMBL" id="PBK63277.1"/>
    </source>
</evidence>
<reference evidence="3" key="1">
    <citation type="journal article" date="2017" name="Nat. Ecol. Evol.">
        <title>Genome expansion and lineage-specific genetic innovations in the forest pathogenic fungi Armillaria.</title>
        <authorList>
            <person name="Sipos G."/>
            <person name="Prasanna A.N."/>
            <person name="Walter M.C."/>
            <person name="O'Connor E."/>
            <person name="Balint B."/>
            <person name="Krizsan K."/>
            <person name="Kiss B."/>
            <person name="Hess J."/>
            <person name="Varga T."/>
            <person name="Slot J."/>
            <person name="Riley R."/>
            <person name="Boka B."/>
            <person name="Rigling D."/>
            <person name="Barry K."/>
            <person name="Lee J."/>
            <person name="Mihaltcheva S."/>
            <person name="LaButti K."/>
            <person name="Lipzen A."/>
            <person name="Waldron R."/>
            <person name="Moloney N.M."/>
            <person name="Sperisen C."/>
            <person name="Kredics L."/>
            <person name="Vagvoelgyi C."/>
            <person name="Patrignani A."/>
            <person name="Fitzpatrick D."/>
            <person name="Nagy I."/>
            <person name="Doyle S."/>
            <person name="Anderson J.B."/>
            <person name="Grigoriev I.V."/>
            <person name="Gueldener U."/>
            <person name="Muensterkoetter M."/>
            <person name="Nagy L.G."/>
        </authorList>
    </citation>
    <scope>NUCLEOTIDE SEQUENCE [LARGE SCALE GENOMIC DNA]</scope>
    <source>
        <strain evidence="3">28-4</strain>
    </source>
</reference>
<feature type="non-terminal residue" evidence="2">
    <location>
        <position position="82"/>
    </location>
</feature>
<gene>
    <name evidence="2" type="ORF">ARMSODRAFT_963171</name>
</gene>
<accession>A0A2H3BFC4</accession>
<feature type="region of interest" description="Disordered" evidence="1">
    <location>
        <begin position="1"/>
        <end position="59"/>
    </location>
</feature>
<sequence>MCAQCGGNVTKTSRKRRRANESPLPPTTQCRFVLDEDEHEEDEEEDEDGDLPPPPETVHLESTKTDFEYYEADGCYSQDGYL</sequence>
<organism evidence="2 3">
    <name type="scientific">Armillaria solidipes</name>
    <dbReference type="NCBI Taxonomy" id="1076256"/>
    <lineage>
        <taxon>Eukaryota</taxon>
        <taxon>Fungi</taxon>
        <taxon>Dikarya</taxon>
        <taxon>Basidiomycota</taxon>
        <taxon>Agaricomycotina</taxon>
        <taxon>Agaricomycetes</taxon>
        <taxon>Agaricomycetidae</taxon>
        <taxon>Agaricales</taxon>
        <taxon>Marasmiineae</taxon>
        <taxon>Physalacriaceae</taxon>
        <taxon>Armillaria</taxon>
    </lineage>
</organism>
<protein>
    <submittedName>
        <fullName evidence="2">Uncharacterized protein</fullName>
    </submittedName>
</protein>
<name>A0A2H3BFC4_9AGAR</name>
<keyword evidence="3" id="KW-1185">Reference proteome</keyword>
<dbReference type="AlphaFoldDB" id="A0A2H3BFC4"/>
<evidence type="ECO:0000256" key="1">
    <source>
        <dbReference type="SAM" id="MobiDB-lite"/>
    </source>
</evidence>
<proteinExistence type="predicted"/>
<evidence type="ECO:0000313" key="3">
    <source>
        <dbReference type="Proteomes" id="UP000218334"/>
    </source>
</evidence>